<evidence type="ECO:0000313" key="2">
    <source>
        <dbReference type="WBParaSite" id="EN70_8016"/>
    </source>
</evidence>
<keyword evidence="1" id="KW-1185">Reference proteome</keyword>
<dbReference type="AlphaFoldDB" id="A0A1I7VZK7"/>
<gene>
    <name evidence="2" type="primary">LOAG_19150</name>
</gene>
<reference evidence="1" key="1">
    <citation type="submission" date="2012-04" db="EMBL/GenBank/DDBJ databases">
        <title>The Genome Sequence of Loa loa.</title>
        <authorList>
            <consortium name="The Broad Institute Genome Sequencing Platform"/>
            <consortium name="Broad Institute Genome Sequencing Center for Infectious Disease"/>
            <person name="Nutman T.B."/>
            <person name="Fink D.L."/>
            <person name="Russ C."/>
            <person name="Young S."/>
            <person name="Zeng Q."/>
            <person name="Gargeya S."/>
            <person name="Alvarado L."/>
            <person name="Berlin A."/>
            <person name="Chapman S.B."/>
            <person name="Chen Z."/>
            <person name="Freedman E."/>
            <person name="Gellesch M."/>
            <person name="Goldberg J."/>
            <person name="Griggs A."/>
            <person name="Gujja S."/>
            <person name="Heilman E.R."/>
            <person name="Heiman D."/>
            <person name="Howarth C."/>
            <person name="Mehta T."/>
            <person name="Neiman D."/>
            <person name="Pearson M."/>
            <person name="Roberts A."/>
            <person name="Saif S."/>
            <person name="Shea T."/>
            <person name="Shenoy N."/>
            <person name="Sisk P."/>
            <person name="Stolte C."/>
            <person name="Sykes S."/>
            <person name="White J."/>
            <person name="Yandava C."/>
            <person name="Haas B."/>
            <person name="Henn M.R."/>
            <person name="Nusbaum C."/>
            <person name="Birren B."/>
        </authorList>
    </citation>
    <scope>NUCLEOTIDE SEQUENCE [LARGE SCALE GENOMIC DNA]</scope>
</reference>
<sequence length="71" mass="8172">MNSEFKIQEGKNSKICDTHYDLWGSLGCDLQELPGYDLQELPGYDLQELPGYDLQELPRYKMKCVLSGIED</sequence>
<organism evidence="1 2">
    <name type="scientific">Loa loa</name>
    <name type="common">Eye worm</name>
    <name type="synonym">Filaria loa</name>
    <dbReference type="NCBI Taxonomy" id="7209"/>
    <lineage>
        <taxon>Eukaryota</taxon>
        <taxon>Metazoa</taxon>
        <taxon>Ecdysozoa</taxon>
        <taxon>Nematoda</taxon>
        <taxon>Chromadorea</taxon>
        <taxon>Rhabditida</taxon>
        <taxon>Spirurina</taxon>
        <taxon>Spiruromorpha</taxon>
        <taxon>Filarioidea</taxon>
        <taxon>Onchocercidae</taxon>
        <taxon>Loa</taxon>
    </lineage>
</organism>
<dbReference type="InParanoid" id="A0A1I7VZK7"/>
<reference evidence="2" key="2">
    <citation type="submission" date="2016-11" db="UniProtKB">
        <authorList>
            <consortium name="WormBaseParasite"/>
        </authorList>
    </citation>
    <scope>IDENTIFICATION</scope>
</reference>
<accession>A0A1I7VZK7</accession>
<protein>
    <submittedName>
        <fullName evidence="2">Uncharacterized protein</fullName>
    </submittedName>
</protein>
<dbReference type="WBParaSite" id="EN70_8016">
    <property type="protein sequence ID" value="EN70_8016"/>
    <property type="gene ID" value="EN70_8016"/>
</dbReference>
<dbReference type="Proteomes" id="UP000095285">
    <property type="component" value="Unassembled WGS sequence"/>
</dbReference>
<name>A0A1I7VZK7_LOALO</name>
<evidence type="ECO:0000313" key="1">
    <source>
        <dbReference type="Proteomes" id="UP000095285"/>
    </source>
</evidence>
<proteinExistence type="predicted"/>